<keyword evidence="3" id="KW-1003">Cell membrane</keyword>
<proteinExistence type="predicted"/>
<evidence type="ECO:0000259" key="9">
    <source>
        <dbReference type="Pfam" id="PF12832"/>
    </source>
</evidence>
<accession>A0A1D2QPC7</accession>
<evidence type="ECO:0000313" key="11">
    <source>
        <dbReference type="Proteomes" id="UP000242502"/>
    </source>
</evidence>
<feature type="transmembrane region" description="Helical" evidence="8">
    <location>
        <begin position="73"/>
        <end position="91"/>
    </location>
</feature>
<comment type="subcellular location">
    <subcellularLocation>
        <location evidence="1">Cell inner membrane</location>
        <topology evidence="1">Multi-pass membrane protein</topology>
    </subcellularLocation>
</comment>
<feature type="transmembrane region" description="Helical" evidence="8">
    <location>
        <begin position="264"/>
        <end position="283"/>
    </location>
</feature>
<organism evidence="10 11">
    <name type="scientific">Candidatus Endobugula sertula</name>
    <name type="common">Bugula neritina bacterial symbiont</name>
    <dbReference type="NCBI Taxonomy" id="62101"/>
    <lineage>
        <taxon>Bacteria</taxon>
        <taxon>Pseudomonadati</taxon>
        <taxon>Pseudomonadota</taxon>
        <taxon>Gammaproteobacteria</taxon>
        <taxon>Cellvibrionales</taxon>
        <taxon>Cellvibrionaceae</taxon>
        <taxon>Candidatus Endobugula</taxon>
    </lineage>
</organism>
<feature type="transmembrane region" description="Helical" evidence="8">
    <location>
        <begin position="7"/>
        <end position="26"/>
    </location>
</feature>
<dbReference type="Proteomes" id="UP000242502">
    <property type="component" value="Unassembled WGS sequence"/>
</dbReference>
<feature type="transmembrane region" description="Helical" evidence="8">
    <location>
        <begin position="331"/>
        <end position="352"/>
    </location>
</feature>
<evidence type="ECO:0000256" key="7">
    <source>
        <dbReference type="ARBA" id="ARBA00023136"/>
    </source>
</evidence>
<feature type="domain" description="Major facilitator superfamily associated" evidence="9">
    <location>
        <begin position="9"/>
        <end position="361"/>
    </location>
</feature>
<dbReference type="GO" id="GO:0015528">
    <property type="term" value="F:lactose:proton symporter activity"/>
    <property type="evidence" value="ECO:0007669"/>
    <property type="project" value="TreeGrafter"/>
</dbReference>
<evidence type="ECO:0000313" key="10">
    <source>
        <dbReference type="EMBL" id="ODS23445.1"/>
    </source>
</evidence>
<keyword evidence="2" id="KW-0813">Transport</keyword>
<dbReference type="NCBIfam" id="NF037955">
    <property type="entry name" value="mfs"/>
    <property type="match status" value="1"/>
</dbReference>
<dbReference type="GO" id="GO:0005886">
    <property type="term" value="C:plasma membrane"/>
    <property type="evidence" value="ECO:0007669"/>
    <property type="project" value="UniProtKB-SubCell"/>
</dbReference>
<evidence type="ECO:0000256" key="8">
    <source>
        <dbReference type="SAM" id="Phobius"/>
    </source>
</evidence>
<keyword evidence="5 8" id="KW-0812">Transmembrane</keyword>
<name>A0A1D2QPC7_9GAMM</name>
<feature type="transmembrane region" description="Helical" evidence="8">
    <location>
        <begin position="159"/>
        <end position="178"/>
    </location>
</feature>
<evidence type="ECO:0000256" key="3">
    <source>
        <dbReference type="ARBA" id="ARBA00022475"/>
    </source>
</evidence>
<keyword evidence="4" id="KW-0997">Cell inner membrane</keyword>
<reference evidence="10 11" key="1">
    <citation type="journal article" date="2016" name="Appl. Environ. Microbiol.">
        <title>Lack of Overt Genome Reduction in the Bryostatin-Producing Bryozoan Symbiont "Candidatus Endobugula sertula".</title>
        <authorList>
            <person name="Miller I.J."/>
            <person name="Vanee N."/>
            <person name="Fong S.S."/>
            <person name="Lim-Fong G.E."/>
            <person name="Kwan J.C."/>
        </authorList>
    </citation>
    <scope>NUCLEOTIDE SEQUENCE [LARGE SCALE GENOMIC DNA]</scope>
    <source>
        <strain evidence="10">AB1-4</strain>
    </source>
</reference>
<dbReference type="EMBL" id="MDLC01000028">
    <property type="protein sequence ID" value="ODS23445.1"/>
    <property type="molecule type" value="Genomic_DNA"/>
</dbReference>
<gene>
    <name evidence="10" type="ORF">AB835_08775</name>
</gene>
<evidence type="ECO:0000256" key="5">
    <source>
        <dbReference type="ARBA" id="ARBA00022692"/>
    </source>
</evidence>
<dbReference type="Gene3D" id="1.20.1250.20">
    <property type="entry name" value="MFS general substrate transporter like domains"/>
    <property type="match status" value="2"/>
</dbReference>
<keyword evidence="7 8" id="KW-0472">Membrane</keyword>
<dbReference type="SUPFAM" id="SSF103473">
    <property type="entry name" value="MFS general substrate transporter"/>
    <property type="match status" value="1"/>
</dbReference>
<feature type="transmembrane region" description="Helical" evidence="8">
    <location>
        <begin position="237"/>
        <end position="257"/>
    </location>
</feature>
<dbReference type="PIRSF" id="PIRSF004925">
    <property type="entry name" value="HcaT"/>
    <property type="match status" value="1"/>
</dbReference>
<dbReference type="GO" id="GO:0030395">
    <property type="term" value="F:lactose binding"/>
    <property type="evidence" value="ECO:0007669"/>
    <property type="project" value="TreeGrafter"/>
</dbReference>
<dbReference type="Pfam" id="PF12832">
    <property type="entry name" value="MFS_1_like"/>
    <property type="match status" value="1"/>
</dbReference>
<feature type="transmembrane region" description="Helical" evidence="8">
    <location>
        <begin position="358"/>
        <end position="379"/>
    </location>
</feature>
<dbReference type="InterPro" id="IPR036259">
    <property type="entry name" value="MFS_trans_sf"/>
</dbReference>
<evidence type="ECO:0000256" key="4">
    <source>
        <dbReference type="ARBA" id="ARBA00022519"/>
    </source>
</evidence>
<dbReference type="STRING" id="62101.AB835_08775"/>
<protein>
    <recommendedName>
        <fullName evidence="9">Major facilitator superfamily associated domain-containing protein</fullName>
    </recommendedName>
</protein>
<evidence type="ECO:0000256" key="1">
    <source>
        <dbReference type="ARBA" id="ARBA00004429"/>
    </source>
</evidence>
<feature type="transmembrane region" description="Helical" evidence="8">
    <location>
        <begin position="204"/>
        <end position="225"/>
    </location>
</feature>
<evidence type="ECO:0000256" key="6">
    <source>
        <dbReference type="ARBA" id="ARBA00022989"/>
    </source>
</evidence>
<dbReference type="AlphaFoldDB" id="A0A1D2QPC7"/>
<feature type="transmembrane region" description="Helical" evidence="8">
    <location>
        <begin position="97"/>
        <end position="114"/>
    </location>
</feature>
<dbReference type="PANTHER" id="PTHR23522:SF10">
    <property type="entry name" value="3-PHENYLPROPIONIC ACID TRANSPORTER-RELATED"/>
    <property type="match status" value="1"/>
</dbReference>
<dbReference type="InterPro" id="IPR026032">
    <property type="entry name" value="HcaT-like"/>
</dbReference>
<feature type="transmembrane region" description="Helical" evidence="8">
    <location>
        <begin position="135"/>
        <end position="153"/>
    </location>
</feature>
<keyword evidence="6 8" id="KW-1133">Transmembrane helix</keyword>
<dbReference type="PANTHER" id="PTHR23522">
    <property type="entry name" value="BLL5896 PROTEIN"/>
    <property type="match status" value="1"/>
</dbReference>
<evidence type="ECO:0000256" key="2">
    <source>
        <dbReference type="ARBA" id="ARBA00022448"/>
    </source>
</evidence>
<feature type="transmembrane region" description="Helical" evidence="8">
    <location>
        <begin position="295"/>
        <end position="319"/>
    </location>
</feature>
<sequence>MNILSGIPYWWLSGFYFFYFALVGALNPYLGLYFSDIGLTAYEIGLINAVFIGTKIVAPNVWGWLCDYTGQRLRIITLGSFLATLFFSGMFFWETLLPLLIVTFLYSFFWNAILSQFDTVTVQYLSKDSHHYSHIRVWGSIGFIVSVVLLGFVFDLISIRYLIPVSWGLLLFIWLSGLRVKEPPKNAVESDHHHWLEVVKRPMVVAFLAAAFLLQFGFGAYYSFFSLYLENYHYSRSMIGLLWALGVVAEVLLFVVMHKIMPRVGVAYLLFWSLLLTAIRWFLTAYYVDHLWVLIFSQCIHALSFGACHAACIELIRCFFKGKNAGQGNALYSSMTFGLGGALGAFSSGLLWDINPKQLFVVSGLALLLAAAIVWVGLCTKNRYESLNR</sequence>
<dbReference type="InterPro" id="IPR024989">
    <property type="entry name" value="MFS_assoc_dom"/>
</dbReference>
<comment type="caution">
    <text evidence="10">The sequence shown here is derived from an EMBL/GenBank/DDBJ whole genome shotgun (WGS) entry which is preliminary data.</text>
</comment>
<feature type="transmembrane region" description="Helical" evidence="8">
    <location>
        <begin position="46"/>
        <end position="66"/>
    </location>
</feature>